<evidence type="ECO:0000313" key="6">
    <source>
        <dbReference type="Proteomes" id="UP000290288"/>
    </source>
</evidence>
<dbReference type="AlphaFoldDB" id="A0A4Q2DQY7"/>
<dbReference type="GO" id="GO:0019915">
    <property type="term" value="P:lipid storage"/>
    <property type="evidence" value="ECO:0007669"/>
    <property type="project" value="InterPro"/>
</dbReference>
<reference evidence="5 6" key="1">
    <citation type="submission" date="2019-01" db="EMBL/GenBank/DDBJ databases">
        <title>Draft genome sequence of Psathyrella aberdarensis IHI B618.</title>
        <authorList>
            <person name="Buettner E."/>
            <person name="Kellner H."/>
        </authorList>
    </citation>
    <scope>NUCLEOTIDE SEQUENCE [LARGE SCALE GENOMIC DNA]</scope>
    <source>
        <strain evidence="5 6">IHI B618</strain>
    </source>
</reference>
<dbReference type="InterPro" id="IPR029058">
    <property type="entry name" value="AB_hydrolase_fold"/>
</dbReference>
<dbReference type="InterPro" id="IPR019363">
    <property type="entry name" value="LDAH"/>
</dbReference>
<dbReference type="Gene3D" id="3.40.50.1820">
    <property type="entry name" value="alpha/beta hydrolase"/>
    <property type="match status" value="1"/>
</dbReference>
<sequence length="317" mass="35121">MLPSFLSALAAIAKHPGVAVQNAVFLHEKPLGQVHCLWWPPKDGSKPPETVVLFIPGNPGLVEFYTPFLSALHDKDTTSRLAILAHAHLNHTPLPSIRLNAVDHSLTAQVQSAIEAFDALRSEFGSNTKIILVGHSVGSWISTQVLKARKDAVAGAFLLFPTISHIGDTPNGRKLSRIFTPFPRRIISSLGHIAGLIPVCVLSLLFREWPTSQLHVLRDLICSPSAIEATLSMANDEMNTIKELDLPLLQECKDKLHFYYADRDDWVGEEKDRVLKALHPNQEVLSVVHDTHGVPHAFCINHGDHLAEQCFSWLQRI</sequence>
<comment type="subcellular location">
    <subcellularLocation>
        <location evidence="1">Lipid droplet</location>
    </subcellularLocation>
</comment>
<dbReference type="STRING" id="2316362.A0A4Q2DQY7"/>
<dbReference type="OrthoDB" id="448051at2759"/>
<keyword evidence="4" id="KW-0378">Hydrolase</keyword>
<dbReference type="Pfam" id="PF10230">
    <property type="entry name" value="LIDHydrolase"/>
    <property type="match status" value="1"/>
</dbReference>
<dbReference type="PANTHER" id="PTHR13390">
    <property type="entry name" value="LIPASE"/>
    <property type="match status" value="1"/>
</dbReference>
<dbReference type="PANTHER" id="PTHR13390:SF0">
    <property type="entry name" value="LIPID DROPLET-ASSOCIATED HYDROLASE"/>
    <property type="match status" value="1"/>
</dbReference>
<name>A0A4Q2DQY7_9AGAR</name>
<keyword evidence="6" id="KW-1185">Reference proteome</keyword>
<evidence type="ECO:0000256" key="4">
    <source>
        <dbReference type="ARBA" id="ARBA00022801"/>
    </source>
</evidence>
<evidence type="ECO:0000256" key="1">
    <source>
        <dbReference type="ARBA" id="ARBA00004502"/>
    </source>
</evidence>
<dbReference type="SUPFAM" id="SSF53474">
    <property type="entry name" value="alpha/beta-Hydrolases"/>
    <property type="match status" value="1"/>
</dbReference>
<proteinExistence type="inferred from homology"/>
<organism evidence="5 6">
    <name type="scientific">Candolleomyces aberdarensis</name>
    <dbReference type="NCBI Taxonomy" id="2316362"/>
    <lineage>
        <taxon>Eukaryota</taxon>
        <taxon>Fungi</taxon>
        <taxon>Dikarya</taxon>
        <taxon>Basidiomycota</taxon>
        <taxon>Agaricomycotina</taxon>
        <taxon>Agaricomycetes</taxon>
        <taxon>Agaricomycetidae</taxon>
        <taxon>Agaricales</taxon>
        <taxon>Agaricineae</taxon>
        <taxon>Psathyrellaceae</taxon>
        <taxon>Candolleomyces</taxon>
    </lineage>
</organism>
<evidence type="ECO:0000256" key="2">
    <source>
        <dbReference type="ARBA" id="ARBA00008300"/>
    </source>
</evidence>
<comment type="caution">
    <text evidence="5">The sequence shown here is derived from an EMBL/GenBank/DDBJ whole genome shotgun (WGS) entry which is preliminary data.</text>
</comment>
<evidence type="ECO:0000256" key="3">
    <source>
        <dbReference type="ARBA" id="ARBA00022677"/>
    </source>
</evidence>
<evidence type="ECO:0008006" key="7">
    <source>
        <dbReference type="Google" id="ProtNLM"/>
    </source>
</evidence>
<protein>
    <recommendedName>
        <fullName evidence="7">AB hydrolase-1 domain-containing protein</fullName>
    </recommendedName>
</protein>
<accession>A0A4Q2DQY7</accession>
<dbReference type="GO" id="GO:0016298">
    <property type="term" value="F:lipase activity"/>
    <property type="evidence" value="ECO:0007669"/>
    <property type="project" value="InterPro"/>
</dbReference>
<dbReference type="Proteomes" id="UP000290288">
    <property type="component" value="Unassembled WGS sequence"/>
</dbReference>
<gene>
    <name evidence="5" type="ORF">EST38_g3262</name>
</gene>
<dbReference type="GO" id="GO:0005811">
    <property type="term" value="C:lipid droplet"/>
    <property type="evidence" value="ECO:0007669"/>
    <property type="project" value="UniProtKB-SubCell"/>
</dbReference>
<dbReference type="EMBL" id="SDEE01000067">
    <property type="protein sequence ID" value="RXW22589.1"/>
    <property type="molecule type" value="Genomic_DNA"/>
</dbReference>
<comment type="similarity">
    <text evidence="2">Belongs to the AB hydrolase superfamily. LDAH family.</text>
</comment>
<keyword evidence="3" id="KW-0551">Lipid droplet</keyword>
<evidence type="ECO:0000313" key="5">
    <source>
        <dbReference type="EMBL" id="RXW22589.1"/>
    </source>
</evidence>